<keyword evidence="18" id="KW-1185">Reference proteome</keyword>
<protein>
    <recommendedName>
        <fullName evidence="5">Histone-lysine N-methyltransferase SET9</fullName>
        <ecNumber evidence="12">2.1.1.372</ecNumber>
    </recommendedName>
    <alternativeName>
        <fullName evidence="4">Histone-lysine N-methyltransferase set9</fullName>
    </alternativeName>
    <alternativeName>
        <fullName evidence="13">SET domain protein 9</fullName>
    </alternativeName>
</protein>
<evidence type="ECO:0000313" key="17">
    <source>
        <dbReference type="EMBL" id="OJJ50526.1"/>
    </source>
</evidence>
<keyword evidence="10" id="KW-0156">Chromatin regulator</keyword>
<dbReference type="SMART" id="SM00317">
    <property type="entry name" value="SET"/>
    <property type="match status" value="1"/>
</dbReference>
<evidence type="ECO:0000256" key="14">
    <source>
        <dbReference type="ARBA" id="ARBA00048081"/>
    </source>
</evidence>
<keyword evidence="7" id="KW-0489">Methyltransferase</keyword>
<evidence type="ECO:0000256" key="12">
    <source>
        <dbReference type="ARBA" id="ARBA00024057"/>
    </source>
</evidence>
<evidence type="ECO:0000256" key="1">
    <source>
        <dbReference type="ARBA" id="ARBA00001984"/>
    </source>
</evidence>
<dbReference type="PROSITE" id="PS51567">
    <property type="entry name" value="SAM_MT43_SUVAR420_1"/>
    <property type="match status" value="1"/>
</dbReference>
<feature type="compositionally biased region" description="Polar residues" evidence="15">
    <location>
        <begin position="266"/>
        <end position="285"/>
    </location>
</feature>
<dbReference type="Gene3D" id="2.170.270.10">
    <property type="entry name" value="SET domain"/>
    <property type="match status" value="1"/>
</dbReference>
<name>A0A1L9STR5_9EURO</name>
<evidence type="ECO:0000256" key="7">
    <source>
        <dbReference type="ARBA" id="ARBA00022603"/>
    </source>
</evidence>
<dbReference type="EC" id="2.1.1.372" evidence="12"/>
<dbReference type="Proteomes" id="UP000184188">
    <property type="component" value="Unassembled WGS sequence"/>
</dbReference>
<dbReference type="OrthoDB" id="6627536at2759"/>
<evidence type="ECO:0000256" key="13">
    <source>
        <dbReference type="ARBA" id="ARBA00030653"/>
    </source>
</evidence>
<evidence type="ECO:0000256" key="11">
    <source>
        <dbReference type="ARBA" id="ARBA00023242"/>
    </source>
</evidence>
<evidence type="ECO:0000256" key="15">
    <source>
        <dbReference type="SAM" id="MobiDB-lite"/>
    </source>
</evidence>
<dbReference type="InterPro" id="IPR025783">
    <property type="entry name" value="Set9_fungi"/>
</dbReference>
<evidence type="ECO:0000256" key="8">
    <source>
        <dbReference type="ARBA" id="ARBA00022679"/>
    </source>
</evidence>
<feature type="region of interest" description="Disordered" evidence="15">
    <location>
        <begin position="258"/>
        <end position="326"/>
    </location>
</feature>
<feature type="region of interest" description="Disordered" evidence="15">
    <location>
        <begin position="399"/>
        <end position="486"/>
    </location>
</feature>
<evidence type="ECO:0000256" key="4">
    <source>
        <dbReference type="ARBA" id="ARBA00014232"/>
    </source>
</evidence>
<dbReference type="GO" id="GO:0140943">
    <property type="term" value="F:histone H4K20 trimethyltransferase activity"/>
    <property type="evidence" value="ECO:0007669"/>
    <property type="project" value="UniProtKB-EC"/>
</dbReference>
<dbReference type="GO" id="GO:0005694">
    <property type="term" value="C:chromosome"/>
    <property type="evidence" value="ECO:0007669"/>
    <property type="project" value="UniProtKB-SubCell"/>
</dbReference>
<evidence type="ECO:0000256" key="2">
    <source>
        <dbReference type="ARBA" id="ARBA00004123"/>
    </source>
</evidence>
<dbReference type="SUPFAM" id="SSF82199">
    <property type="entry name" value="SET domain"/>
    <property type="match status" value="1"/>
</dbReference>
<dbReference type="RefSeq" id="XP_022585036.1">
    <property type="nucleotide sequence ID" value="XM_022721491.1"/>
</dbReference>
<feature type="compositionally biased region" description="Basic residues" evidence="15">
    <location>
        <begin position="628"/>
        <end position="639"/>
    </location>
</feature>
<dbReference type="InterPro" id="IPR041938">
    <property type="entry name" value="Hist-Lys_N-MTase_N"/>
</dbReference>
<dbReference type="PANTHER" id="PTHR12977">
    <property type="entry name" value="SUPPRESSOR OF VARIEGATION 4-20-RELATED"/>
    <property type="match status" value="1"/>
</dbReference>
<feature type="domain" description="SET" evidence="16">
    <location>
        <begin position="120"/>
        <end position="234"/>
    </location>
</feature>
<dbReference type="InterPro" id="IPR001214">
    <property type="entry name" value="SET_dom"/>
</dbReference>
<evidence type="ECO:0000256" key="6">
    <source>
        <dbReference type="ARBA" id="ARBA00022454"/>
    </source>
</evidence>
<feature type="compositionally biased region" description="Polar residues" evidence="15">
    <location>
        <begin position="408"/>
        <end position="417"/>
    </location>
</feature>
<dbReference type="CDD" id="cd10524">
    <property type="entry name" value="SET_Suv4-20-like"/>
    <property type="match status" value="1"/>
</dbReference>
<dbReference type="PROSITE" id="PS50280">
    <property type="entry name" value="SET"/>
    <property type="match status" value="1"/>
</dbReference>
<keyword evidence="9" id="KW-0949">S-adenosyl-L-methionine</keyword>
<dbReference type="GeneID" id="34607956"/>
<dbReference type="STRING" id="1073090.A0A1L9STR5"/>
<accession>A0A1L9STR5</accession>
<evidence type="ECO:0000256" key="9">
    <source>
        <dbReference type="ARBA" id="ARBA00022691"/>
    </source>
</evidence>
<dbReference type="AlphaFoldDB" id="A0A1L9STR5"/>
<feature type="compositionally biased region" description="Basic residues" evidence="15">
    <location>
        <begin position="475"/>
        <end position="484"/>
    </location>
</feature>
<gene>
    <name evidence="17" type="ORF">ASPZODRAFT_126412</name>
</gene>
<keyword evidence="6" id="KW-0158">Chromosome</keyword>
<dbReference type="VEuPathDB" id="FungiDB:ASPZODRAFT_126412"/>
<dbReference type="PANTHER" id="PTHR12977:SF4">
    <property type="entry name" value="HISTONE-LYSINE N-METHYLTRANSFERASE KMT5B"/>
    <property type="match status" value="1"/>
</dbReference>
<dbReference type="GO" id="GO:0005634">
    <property type="term" value="C:nucleus"/>
    <property type="evidence" value="ECO:0007669"/>
    <property type="project" value="UniProtKB-SubCell"/>
</dbReference>
<dbReference type="Pfam" id="PF00856">
    <property type="entry name" value="SET"/>
    <property type="match status" value="1"/>
</dbReference>
<dbReference type="InterPro" id="IPR046341">
    <property type="entry name" value="SET_dom_sf"/>
</dbReference>
<evidence type="ECO:0000259" key="16">
    <source>
        <dbReference type="PROSITE" id="PS50280"/>
    </source>
</evidence>
<dbReference type="GO" id="GO:0032259">
    <property type="term" value="P:methylation"/>
    <property type="evidence" value="ECO:0007669"/>
    <property type="project" value="UniProtKB-KW"/>
</dbReference>
<dbReference type="InterPro" id="IPR039977">
    <property type="entry name" value="Suv4-20/Set9"/>
</dbReference>
<reference evidence="18" key="1">
    <citation type="journal article" date="2017" name="Genome Biol.">
        <title>Comparative genomics reveals high biological diversity and specific adaptations in the industrially and medically important fungal genus Aspergillus.</title>
        <authorList>
            <person name="de Vries R.P."/>
            <person name="Riley R."/>
            <person name="Wiebenga A."/>
            <person name="Aguilar-Osorio G."/>
            <person name="Amillis S."/>
            <person name="Uchima C.A."/>
            <person name="Anderluh G."/>
            <person name="Asadollahi M."/>
            <person name="Askin M."/>
            <person name="Barry K."/>
            <person name="Battaglia E."/>
            <person name="Bayram O."/>
            <person name="Benocci T."/>
            <person name="Braus-Stromeyer S.A."/>
            <person name="Caldana C."/>
            <person name="Canovas D."/>
            <person name="Cerqueira G.C."/>
            <person name="Chen F."/>
            <person name="Chen W."/>
            <person name="Choi C."/>
            <person name="Clum A."/>
            <person name="Dos Santos R.A."/>
            <person name="Damasio A.R."/>
            <person name="Diallinas G."/>
            <person name="Emri T."/>
            <person name="Fekete E."/>
            <person name="Flipphi M."/>
            <person name="Freyberg S."/>
            <person name="Gallo A."/>
            <person name="Gournas C."/>
            <person name="Habgood R."/>
            <person name="Hainaut M."/>
            <person name="Harispe M.L."/>
            <person name="Henrissat B."/>
            <person name="Hilden K.S."/>
            <person name="Hope R."/>
            <person name="Hossain A."/>
            <person name="Karabika E."/>
            <person name="Karaffa L."/>
            <person name="Karanyi Z."/>
            <person name="Krasevec N."/>
            <person name="Kuo A."/>
            <person name="Kusch H."/>
            <person name="LaButti K."/>
            <person name="Lagendijk E.L."/>
            <person name="Lapidus A."/>
            <person name="Levasseur A."/>
            <person name="Lindquist E."/>
            <person name="Lipzen A."/>
            <person name="Logrieco A.F."/>
            <person name="MacCabe A."/>
            <person name="Maekelae M.R."/>
            <person name="Malavazi I."/>
            <person name="Melin P."/>
            <person name="Meyer V."/>
            <person name="Mielnichuk N."/>
            <person name="Miskei M."/>
            <person name="Molnar A.P."/>
            <person name="Mule G."/>
            <person name="Ngan C.Y."/>
            <person name="Orejas M."/>
            <person name="Orosz E."/>
            <person name="Ouedraogo J.P."/>
            <person name="Overkamp K.M."/>
            <person name="Park H.-S."/>
            <person name="Perrone G."/>
            <person name="Piumi F."/>
            <person name="Punt P.J."/>
            <person name="Ram A.F."/>
            <person name="Ramon A."/>
            <person name="Rauscher S."/>
            <person name="Record E."/>
            <person name="Riano-Pachon D.M."/>
            <person name="Robert V."/>
            <person name="Roehrig J."/>
            <person name="Ruller R."/>
            <person name="Salamov A."/>
            <person name="Salih N.S."/>
            <person name="Samson R.A."/>
            <person name="Sandor E."/>
            <person name="Sanguinetti M."/>
            <person name="Schuetze T."/>
            <person name="Sepcic K."/>
            <person name="Shelest E."/>
            <person name="Sherlock G."/>
            <person name="Sophianopoulou V."/>
            <person name="Squina F.M."/>
            <person name="Sun H."/>
            <person name="Susca A."/>
            <person name="Todd R.B."/>
            <person name="Tsang A."/>
            <person name="Unkles S.E."/>
            <person name="van de Wiele N."/>
            <person name="van Rossen-Uffink D."/>
            <person name="Oliveira J.V."/>
            <person name="Vesth T.C."/>
            <person name="Visser J."/>
            <person name="Yu J.-H."/>
            <person name="Zhou M."/>
            <person name="Andersen M.R."/>
            <person name="Archer D.B."/>
            <person name="Baker S.E."/>
            <person name="Benoit I."/>
            <person name="Brakhage A.A."/>
            <person name="Braus G.H."/>
            <person name="Fischer R."/>
            <person name="Frisvad J.C."/>
            <person name="Goldman G.H."/>
            <person name="Houbraken J."/>
            <person name="Oakley B."/>
            <person name="Pocsi I."/>
            <person name="Scazzocchio C."/>
            <person name="Seiboth B."/>
            <person name="vanKuyk P.A."/>
            <person name="Wortman J."/>
            <person name="Dyer P.S."/>
            <person name="Grigoriev I.V."/>
        </authorList>
    </citation>
    <scope>NUCLEOTIDE SEQUENCE [LARGE SCALE GENOMIC DNA]</scope>
    <source>
        <strain evidence="18">CBS 506.65</strain>
    </source>
</reference>
<evidence type="ECO:0000256" key="5">
    <source>
        <dbReference type="ARBA" id="ARBA00015413"/>
    </source>
</evidence>
<organism evidence="17 18">
    <name type="scientific">Penicilliopsis zonata CBS 506.65</name>
    <dbReference type="NCBI Taxonomy" id="1073090"/>
    <lineage>
        <taxon>Eukaryota</taxon>
        <taxon>Fungi</taxon>
        <taxon>Dikarya</taxon>
        <taxon>Ascomycota</taxon>
        <taxon>Pezizomycotina</taxon>
        <taxon>Eurotiomycetes</taxon>
        <taxon>Eurotiomycetidae</taxon>
        <taxon>Eurotiales</taxon>
        <taxon>Aspergillaceae</taxon>
        <taxon>Penicilliopsis</taxon>
    </lineage>
</organism>
<comment type="catalytic activity">
    <reaction evidence="14">
        <text>L-lysyl(20)-[histone H4] + 3 S-adenosyl-L-methionine = N(6),N(6),N(6)-trimethyl-L-lysyl(20)-[histone H4] + 3 S-adenosyl-L-homocysteine + 3 H(+)</text>
        <dbReference type="Rhea" id="RHEA:64456"/>
        <dbReference type="Rhea" id="RHEA-COMP:15554"/>
        <dbReference type="Rhea" id="RHEA-COMP:15998"/>
        <dbReference type="ChEBI" id="CHEBI:15378"/>
        <dbReference type="ChEBI" id="CHEBI:29969"/>
        <dbReference type="ChEBI" id="CHEBI:57856"/>
        <dbReference type="ChEBI" id="CHEBI:59789"/>
        <dbReference type="ChEBI" id="CHEBI:61961"/>
        <dbReference type="EC" id="2.1.1.372"/>
    </reaction>
</comment>
<comment type="function">
    <text evidence="1">Histone methyltransferase that trimethylates 'Lys-20' of histone H4 to form H4K20me3.</text>
</comment>
<keyword evidence="8" id="KW-0808">Transferase</keyword>
<evidence type="ECO:0000256" key="3">
    <source>
        <dbReference type="ARBA" id="ARBA00004286"/>
    </source>
</evidence>
<comment type="subcellular location">
    <subcellularLocation>
        <location evidence="3">Chromosome</location>
    </subcellularLocation>
    <subcellularLocation>
        <location evidence="2">Nucleus</location>
    </subcellularLocation>
</comment>
<feature type="compositionally biased region" description="Basic and acidic residues" evidence="15">
    <location>
        <begin position="418"/>
        <end position="429"/>
    </location>
</feature>
<evidence type="ECO:0000256" key="10">
    <source>
        <dbReference type="ARBA" id="ARBA00022853"/>
    </source>
</evidence>
<feature type="region of interest" description="Disordered" evidence="15">
    <location>
        <begin position="598"/>
        <end position="639"/>
    </location>
</feature>
<proteinExistence type="predicted"/>
<keyword evidence="11" id="KW-0539">Nucleus</keyword>
<evidence type="ECO:0000313" key="18">
    <source>
        <dbReference type="Proteomes" id="UP000184188"/>
    </source>
</evidence>
<sequence length="639" mass="71792">MPRSKSSASPAVERRDRLTLAKLASYDDVATDALVDRAYFWTSIRKNRTKYNPARGIHDDDVAQILLHDVIVGKDASKAENRLLAMSGLRKYMARLSGDREKEWFRRHLRKYVQMYLPDCPFEVTTTNRYTITVHEAAICARKFIRQGQEIKYLSGTLVAMTREEELDLGLTRKDFSIVMSSRKKAPSFFLGPARFANHDCHANGRLVTRGSEGMQVVATRDIYIGEEITVSYGDDYFGVDNCECLCLTCERAVRNGWAPDGEVTSPRSDASTPAPNDMPTSNEETPVPESALGPRPSNKRKRGSDGDSEVIVSLTPRKRGKFERQNSKLREEIALPDIAASIEVSTVTAAAASTLIVEAKTNIRLPVMMGDCPLASIAPGNETTGQLLATVDFESTTLLTTEESQRRSGSTTPTSESDSRVSEIKTEQTTEPSVGTGSGIPLHPELPLPSNIDGLSDLSGSCEPDEKFGNGVGRPKKGRRSSRSKALILSVEEDLPRARMPGDYTKTSRLLAHRYDRWVECHTCNVWFVQQDSYLTRRECPRCERHSKLYGYRWPKTDRDGLYDDEERIMDHREVHRFLYPEEEAKISRRHRGIGFGVTPTPELSDAPLTETDVSENGTNRRDTRASRRRTREIRKTM</sequence>
<dbReference type="EMBL" id="KV878336">
    <property type="protein sequence ID" value="OJJ50526.1"/>
    <property type="molecule type" value="Genomic_DNA"/>
</dbReference>
<dbReference type="Gene3D" id="1.10.10.1700">
    <property type="entry name" value="Histone-lysine N-methyltransferase"/>
    <property type="match status" value="1"/>
</dbReference>